<accession>A0A0F9G7Q7</accession>
<dbReference type="InterPro" id="IPR013471">
    <property type="entry name" value="RNase_Z/BN"/>
</dbReference>
<dbReference type="NCBIfam" id="TIGR02651">
    <property type="entry name" value="RNase_Z"/>
    <property type="match status" value="1"/>
</dbReference>
<dbReference type="AlphaFoldDB" id="A0A0F9G7Q7"/>
<dbReference type="SUPFAM" id="SSF56281">
    <property type="entry name" value="Metallo-hydrolase/oxidoreductase"/>
    <property type="match status" value="1"/>
</dbReference>
<protein>
    <recommendedName>
        <fullName evidence="9">Metallo-beta-lactamase domain-containing protein</fullName>
    </recommendedName>
</protein>
<dbReference type="CDD" id="cd07717">
    <property type="entry name" value="RNaseZ_ZiPD-like_MBL-fold"/>
    <property type="match status" value="1"/>
</dbReference>
<dbReference type="InterPro" id="IPR001279">
    <property type="entry name" value="Metallo-B-lactamas"/>
</dbReference>
<keyword evidence="7" id="KW-0378">Hydrolase</keyword>
<evidence type="ECO:0000259" key="9">
    <source>
        <dbReference type="Pfam" id="PF00753"/>
    </source>
</evidence>
<dbReference type="Pfam" id="PF00753">
    <property type="entry name" value="Lactamase_B"/>
    <property type="match status" value="1"/>
</dbReference>
<keyword evidence="5" id="KW-0479">Metal-binding</keyword>
<organism evidence="10">
    <name type="scientific">marine sediment metagenome</name>
    <dbReference type="NCBI Taxonomy" id="412755"/>
    <lineage>
        <taxon>unclassified sequences</taxon>
        <taxon>metagenomes</taxon>
        <taxon>ecological metagenomes</taxon>
    </lineage>
</organism>
<keyword evidence="3" id="KW-0819">tRNA processing</keyword>
<dbReference type="NCBIfam" id="NF000801">
    <property type="entry name" value="PRK00055.1-3"/>
    <property type="match status" value="1"/>
</dbReference>
<proteinExistence type="inferred from homology"/>
<name>A0A0F9G7Q7_9ZZZZ</name>
<dbReference type="EMBL" id="LAZR01027502">
    <property type="protein sequence ID" value="KKL65535.1"/>
    <property type="molecule type" value="Genomic_DNA"/>
</dbReference>
<dbReference type="GO" id="GO:0042781">
    <property type="term" value="F:3'-tRNA processing endoribonuclease activity"/>
    <property type="evidence" value="ECO:0007669"/>
    <property type="project" value="TreeGrafter"/>
</dbReference>
<keyword evidence="4" id="KW-0540">Nuclease</keyword>
<comment type="caution">
    <text evidence="10">The sequence shown here is derived from an EMBL/GenBank/DDBJ whole genome shotgun (WGS) entry which is preliminary data.</text>
</comment>
<evidence type="ECO:0000256" key="4">
    <source>
        <dbReference type="ARBA" id="ARBA00022722"/>
    </source>
</evidence>
<dbReference type="NCBIfam" id="NF000804">
    <property type="entry name" value="PRK00055.2-1"/>
    <property type="match status" value="1"/>
</dbReference>
<comment type="subunit">
    <text evidence="2">Homodimer.</text>
</comment>
<gene>
    <name evidence="10" type="ORF">LCGC14_2154010</name>
</gene>
<dbReference type="GO" id="GO:0046872">
    <property type="term" value="F:metal ion binding"/>
    <property type="evidence" value="ECO:0007669"/>
    <property type="project" value="UniProtKB-KW"/>
</dbReference>
<comment type="cofactor">
    <cofactor evidence="1">
        <name>Zn(2+)</name>
        <dbReference type="ChEBI" id="CHEBI:29105"/>
    </cofactor>
</comment>
<sequence length="301" mass="34858">MSDKDIIILGCSSQQPTRKRNHGAYLVRWNEEGLLFDPGEGTQRQFIYANVAPPCVNRIFISHFHGDHCLGLGSMLMRLNLDKITHPVHCYYPKSHQKNFDALRYGCVYHQNITIIEHPVEKDGLVEETEKFKIEAKFLNHGIDCIGWRITEHDKIKFYKDKLKEFKVFGPNVKKLEEKGSIKIDEKKVDLKDVSYIKKGDAISIILDTKYSDDLVDIAKGAKILIAESTFLEEQKEIARKYLHMTAREAATIAKKAKVQMLILTHFSARYLDLSPFEKEAKEVFENTYIAEDFKRFKFPN</sequence>
<dbReference type="InterPro" id="IPR036866">
    <property type="entry name" value="RibonucZ/Hydroxyglut_hydro"/>
</dbReference>
<evidence type="ECO:0000256" key="2">
    <source>
        <dbReference type="ARBA" id="ARBA00011738"/>
    </source>
</evidence>
<evidence type="ECO:0000256" key="5">
    <source>
        <dbReference type="ARBA" id="ARBA00022723"/>
    </source>
</evidence>
<evidence type="ECO:0000256" key="8">
    <source>
        <dbReference type="ARBA" id="ARBA00022833"/>
    </source>
</evidence>
<evidence type="ECO:0000256" key="7">
    <source>
        <dbReference type="ARBA" id="ARBA00022801"/>
    </source>
</evidence>
<dbReference type="Gene3D" id="3.60.15.10">
    <property type="entry name" value="Ribonuclease Z/Hydroxyacylglutathione hydrolase-like"/>
    <property type="match status" value="1"/>
</dbReference>
<evidence type="ECO:0000256" key="1">
    <source>
        <dbReference type="ARBA" id="ARBA00001947"/>
    </source>
</evidence>
<keyword evidence="8" id="KW-0862">Zinc</keyword>
<evidence type="ECO:0000313" key="10">
    <source>
        <dbReference type="EMBL" id="KKL65535.1"/>
    </source>
</evidence>
<evidence type="ECO:0000256" key="6">
    <source>
        <dbReference type="ARBA" id="ARBA00022759"/>
    </source>
</evidence>
<dbReference type="PANTHER" id="PTHR46018">
    <property type="entry name" value="ZINC PHOSPHODIESTERASE ELAC PROTEIN 1"/>
    <property type="match status" value="1"/>
</dbReference>
<dbReference type="PANTHER" id="PTHR46018:SF2">
    <property type="entry name" value="ZINC PHOSPHODIESTERASE ELAC PROTEIN 1"/>
    <property type="match status" value="1"/>
</dbReference>
<keyword evidence="6" id="KW-0255">Endonuclease</keyword>
<evidence type="ECO:0000256" key="3">
    <source>
        <dbReference type="ARBA" id="ARBA00022694"/>
    </source>
</evidence>
<reference evidence="10" key="1">
    <citation type="journal article" date="2015" name="Nature">
        <title>Complex archaea that bridge the gap between prokaryotes and eukaryotes.</title>
        <authorList>
            <person name="Spang A."/>
            <person name="Saw J.H."/>
            <person name="Jorgensen S.L."/>
            <person name="Zaremba-Niedzwiedzka K."/>
            <person name="Martijn J."/>
            <person name="Lind A.E."/>
            <person name="van Eijk R."/>
            <person name="Schleper C."/>
            <person name="Guy L."/>
            <person name="Ettema T.J."/>
        </authorList>
    </citation>
    <scope>NUCLEOTIDE SEQUENCE</scope>
</reference>
<dbReference type="HAMAP" id="MF_01818">
    <property type="entry name" value="RNase_Z_BN"/>
    <property type="match status" value="1"/>
</dbReference>
<feature type="domain" description="Metallo-beta-lactamase" evidence="9">
    <location>
        <begin position="24"/>
        <end position="106"/>
    </location>
</feature>